<name>W3XDD4_PESFW</name>
<reference evidence="12" key="1">
    <citation type="journal article" date="2015" name="BMC Genomics">
        <title>Genomic and transcriptomic analysis of the endophytic fungus Pestalotiopsis fici reveals its lifestyle and high potential for synthesis of natural products.</title>
        <authorList>
            <person name="Wang X."/>
            <person name="Zhang X."/>
            <person name="Liu L."/>
            <person name="Xiang M."/>
            <person name="Wang W."/>
            <person name="Sun X."/>
            <person name="Che Y."/>
            <person name="Guo L."/>
            <person name="Liu G."/>
            <person name="Guo L."/>
            <person name="Wang C."/>
            <person name="Yin W.B."/>
            <person name="Stadler M."/>
            <person name="Zhang X."/>
            <person name="Liu X."/>
        </authorList>
    </citation>
    <scope>NUCLEOTIDE SEQUENCE [LARGE SCALE GENOMIC DNA]</scope>
    <source>
        <strain evidence="12">W106-1 / CGMCC3.15140</strain>
    </source>
</reference>
<sequence>MVPGRVMSAAGCSQCRASILRLFLGSATPLVRSPLTTSASWRTVVPAGKSARPYATASHSDGATASKDPHHAASSTDNLEAASEEQASDQTPSTTQADEPWYLQVEPPRHVPVSEPPPLPDVPEGSPAVIPQLLKYAAEEMGLDDLKLLDLRELDPPPALGTNLFMLFGTARSERHLNVSAGRLVRWLRAQHRIYADADGLLGPNERKTKLRRKAKRARLLGTMGTDDADDGITTGWICVNLGTINRSHMESAVVGEDGRVAGFGVPQTGSTIVVQVLTESRRSELGLEILWERHLAQQSKKHMKELESGKDVDSQTPENPALSHAPSRPTMGTSPSTSSPFSGQTRSYSTQTTYVDSRHNVPTTSQVDELHAFLTGSIGSNEATRQGSDEAAGLQAAALFSESLSHDSAAKTRMIELLNMHLQNLPRNQIFATFKTTPFLKVSEVAMHDMPADKTWALRLSIQAKARQLGFEGYKSLGLHKYGNLDGTRELIDQLRIFALPATREEMQQLLSCIYNSPESGLDEQNSLAMELLESVHMRGESVIQNDVVVAIVEGISWSPKRNTQTHDLLRRLDDFIVQAELPYMGEPLLIRLMEAYARLKRWDSFWETWRTPARYAQPRSKTMYLHFFEAGAATKDRSSCSQVLRQGFQDMFMEDPVVEPVGQIYEAILQCIRVADPKAELHAATIPDHAIGIAQALSQREFVKMIKDLQILQANHPRSQSF</sequence>
<dbReference type="Pfam" id="PF13929">
    <property type="entry name" value="mRNA_stabil"/>
    <property type="match status" value="1"/>
</dbReference>
<proteinExistence type="inferred from homology"/>
<comment type="function">
    <text evidence="8">Mitochondrial mRNA stabilization factor.</text>
</comment>
<evidence type="ECO:0000313" key="11">
    <source>
        <dbReference type="EMBL" id="ETS83191.1"/>
    </source>
</evidence>
<comment type="similarity">
    <text evidence="3 8">Belongs to the ATP25 family.</text>
</comment>
<dbReference type="PANTHER" id="PTHR28087:SF1">
    <property type="entry name" value="ATPASE SYNTHESIS PROTEIN 25, MITOCHONDRIAL"/>
    <property type="match status" value="1"/>
</dbReference>
<dbReference type="GO" id="GO:0140053">
    <property type="term" value="P:mitochondrial gene expression"/>
    <property type="evidence" value="ECO:0007669"/>
    <property type="project" value="UniProtKB-UniRule"/>
</dbReference>
<dbReference type="PANTHER" id="PTHR28087">
    <property type="entry name" value="ATPASE SYNTHESIS PROTEIN 25, MITOCHONDRIAL"/>
    <property type="match status" value="1"/>
</dbReference>
<feature type="compositionally biased region" description="Polar residues" evidence="9">
    <location>
        <begin position="88"/>
        <end position="97"/>
    </location>
</feature>
<dbReference type="STRING" id="1229662.W3XDD4"/>
<dbReference type="eggNOG" id="ENOG502RGZN">
    <property type="taxonomic scope" value="Eukaryota"/>
</dbReference>
<protein>
    <recommendedName>
        <fullName evidence="8">ATPase synthesis protein 25</fullName>
    </recommendedName>
</protein>
<dbReference type="AlphaFoldDB" id="W3XDD4"/>
<feature type="region of interest" description="Disordered" evidence="9">
    <location>
        <begin position="52"/>
        <end position="99"/>
    </location>
</feature>
<dbReference type="KEGG" id="pfy:PFICI_05067"/>
<dbReference type="GO" id="GO:0005743">
    <property type="term" value="C:mitochondrial inner membrane"/>
    <property type="evidence" value="ECO:0007669"/>
    <property type="project" value="UniProtKB-SubCell"/>
</dbReference>
<accession>W3XDD4</accession>
<evidence type="ECO:0000259" key="10">
    <source>
        <dbReference type="Pfam" id="PF13929"/>
    </source>
</evidence>
<evidence type="ECO:0000256" key="2">
    <source>
        <dbReference type="ARBA" id="ARBA00004443"/>
    </source>
</evidence>
<feature type="compositionally biased region" description="Basic and acidic residues" evidence="9">
    <location>
        <begin position="305"/>
        <end position="314"/>
    </location>
</feature>
<dbReference type="Proteomes" id="UP000030651">
    <property type="component" value="Unassembled WGS sequence"/>
</dbReference>
<feature type="region of interest" description="Disordered" evidence="9">
    <location>
        <begin position="301"/>
        <end position="363"/>
    </location>
</feature>
<evidence type="ECO:0000256" key="9">
    <source>
        <dbReference type="SAM" id="MobiDB-lite"/>
    </source>
</evidence>
<evidence type="ECO:0000256" key="8">
    <source>
        <dbReference type="RuleBase" id="RU367062"/>
    </source>
</evidence>
<gene>
    <name evidence="11" type="ORF">PFICI_05067</name>
</gene>
<keyword evidence="4 8" id="KW-0999">Mitochondrion inner membrane</keyword>
<dbReference type="GO" id="GO:0048255">
    <property type="term" value="P:mRNA stabilization"/>
    <property type="evidence" value="ECO:0007669"/>
    <property type="project" value="InterPro"/>
</dbReference>
<dbReference type="OrthoDB" id="107372at2759"/>
<keyword evidence="5 8" id="KW-0809">Transit peptide</keyword>
<evidence type="ECO:0000313" key="12">
    <source>
        <dbReference type="Proteomes" id="UP000030651"/>
    </source>
</evidence>
<organism evidence="11 12">
    <name type="scientific">Pestalotiopsis fici (strain W106-1 / CGMCC3.15140)</name>
    <dbReference type="NCBI Taxonomy" id="1229662"/>
    <lineage>
        <taxon>Eukaryota</taxon>
        <taxon>Fungi</taxon>
        <taxon>Dikarya</taxon>
        <taxon>Ascomycota</taxon>
        <taxon>Pezizomycotina</taxon>
        <taxon>Sordariomycetes</taxon>
        <taxon>Xylariomycetidae</taxon>
        <taxon>Amphisphaeriales</taxon>
        <taxon>Sporocadaceae</taxon>
        <taxon>Pestalotiopsis</taxon>
    </lineage>
</organism>
<keyword evidence="6 8" id="KW-0496">Mitochondrion</keyword>
<feature type="compositionally biased region" description="Low complexity" evidence="9">
    <location>
        <begin position="327"/>
        <end position="346"/>
    </location>
</feature>
<dbReference type="InParanoid" id="W3XDD4"/>
<comment type="function">
    <text evidence="1">Probable mitochondrial mRNA stabilization factor.</text>
</comment>
<dbReference type="RefSeq" id="XP_007831839.1">
    <property type="nucleotide sequence ID" value="XM_007833648.1"/>
</dbReference>
<dbReference type="InterPro" id="IPR043519">
    <property type="entry name" value="NT_sf"/>
</dbReference>
<evidence type="ECO:0000256" key="4">
    <source>
        <dbReference type="ARBA" id="ARBA00022792"/>
    </source>
</evidence>
<feature type="compositionally biased region" description="Polar residues" evidence="9">
    <location>
        <begin position="347"/>
        <end position="363"/>
    </location>
</feature>
<evidence type="ECO:0000256" key="5">
    <source>
        <dbReference type="ARBA" id="ARBA00022946"/>
    </source>
</evidence>
<dbReference type="GeneID" id="19270080"/>
<evidence type="ECO:0000256" key="3">
    <source>
        <dbReference type="ARBA" id="ARBA00010787"/>
    </source>
</evidence>
<evidence type="ECO:0000256" key="6">
    <source>
        <dbReference type="ARBA" id="ARBA00023128"/>
    </source>
</evidence>
<dbReference type="InterPro" id="IPR025210">
    <property type="entry name" value="ATP25_mRNA_stabil_dom"/>
</dbReference>
<keyword evidence="12" id="KW-1185">Reference proteome</keyword>
<dbReference type="InterPro" id="IPR040152">
    <property type="entry name" value="Atp25"/>
</dbReference>
<dbReference type="OMA" id="CLSSWVP"/>
<evidence type="ECO:0000256" key="7">
    <source>
        <dbReference type="ARBA" id="ARBA00023136"/>
    </source>
</evidence>
<dbReference type="EMBL" id="KI912111">
    <property type="protein sequence ID" value="ETS83191.1"/>
    <property type="molecule type" value="Genomic_DNA"/>
</dbReference>
<comment type="subcellular location">
    <subcellularLocation>
        <location evidence="2 8">Mitochondrion inner membrane</location>
        <topology evidence="2 8">Peripheral membrane protein</topology>
        <orientation evidence="2 8">Matrix side</orientation>
    </subcellularLocation>
</comment>
<dbReference type="HOGENOM" id="CLU_016140_1_0_1"/>
<dbReference type="Gene3D" id="3.30.460.10">
    <property type="entry name" value="Beta Polymerase, domain 2"/>
    <property type="match status" value="1"/>
</dbReference>
<keyword evidence="7 8" id="KW-0472">Membrane</keyword>
<dbReference type="FunFam" id="3.30.460.10:FF:000044">
    <property type="entry name" value="ATPase synthesis protein 25, mitochondrial"/>
    <property type="match status" value="1"/>
</dbReference>
<evidence type="ECO:0000256" key="1">
    <source>
        <dbReference type="ARBA" id="ARBA00003470"/>
    </source>
</evidence>
<feature type="domain" description="ATP25 mRNA stabilisation" evidence="10">
    <location>
        <begin position="454"/>
        <end position="649"/>
    </location>
</feature>